<evidence type="ECO:0000256" key="5">
    <source>
        <dbReference type="ARBA" id="ARBA00023136"/>
    </source>
</evidence>
<feature type="transmembrane region" description="Helical" evidence="10">
    <location>
        <begin position="60"/>
        <end position="82"/>
    </location>
</feature>
<proteinExistence type="inferred from homology"/>
<feature type="compositionally biased region" description="Low complexity" evidence="11">
    <location>
        <begin position="156"/>
        <end position="170"/>
    </location>
</feature>
<feature type="domain" description="Palmitoyltransferase DHHC" evidence="12">
    <location>
        <begin position="219"/>
        <end position="344"/>
    </location>
</feature>
<evidence type="ECO:0000256" key="10">
    <source>
        <dbReference type="RuleBase" id="RU079119"/>
    </source>
</evidence>
<dbReference type="Proteomes" id="UP000323386">
    <property type="component" value="Unassembled WGS sequence"/>
</dbReference>
<comment type="catalytic activity">
    <reaction evidence="9 10">
        <text>L-cysteinyl-[protein] + hexadecanoyl-CoA = S-hexadecanoyl-L-cysteinyl-[protein] + CoA</text>
        <dbReference type="Rhea" id="RHEA:36683"/>
        <dbReference type="Rhea" id="RHEA-COMP:10131"/>
        <dbReference type="Rhea" id="RHEA-COMP:11032"/>
        <dbReference type="ChEBI" id="CHEBI:29950"/>
        <dbReference type="ChEBI" id="CHEBI:57287"/>
        <dbReference type="ChEBI" id="CHEBI:57379"/>
        <dbReference type="ChEBI" id="CHEBI:74151"/>
        <dbReference type="EC" id="2.3.1.225"/>
    </reaction>
</comment>
<feature type="region of interest" description="Disordered" evidence="11">
    <location>
        <begin position="89"/>
        <end position="142"/>
    </location>
</feature>
<keyword evidence="5 10" id="KW-0472">Membrane</keyword>
<evidence type="ECO:0000313" key="14">
    <source>
        <dbReference type="Proteomes" id="UP000323386"/>
    </source>
</evidence>
<keyword evidence="3 10" id="KW-0812">Transmembrane</keyword>
<evidence type="ECO:0000256" key="3">
    <source>
        <dbReference type="ARBA" id="ARBA00022692"/>
    </source>
</evidence>
<keyword evidence="7" id="KW-0449">Lipoprotein</keyword>
<dbReference type="InterPro" id="IPR001594">
    <property type="entry name" value="Palmitoyltrfase_DHHC"/>
</dbReference>
<evidence type="ECO:0000256" key="7">
    <source>
        <dbReference type="ARBA" id="ARBA00023288"/>
    </source>
</evidence>
<evidence type="ECO:0000256" key="6">
    <source>
        <dbReference type="ARBA" id="ARBA00023139"/>
    </source>
</evidence>
<comment type="domain">
    <text evidence="10">The DHHC domain is required for palmitoyltransferase activity.</text>
</comment>
<dbReference type="InterPro" id="IPR039859">
    <property type="entry name" value="PFA4/ZDH16/20/ERF2-like"/>
</dbReference>
<evidence type="ECO:0000256" key="8">
    <source>
        <dbReference type="ARBA" id="ARBA00023315"/>
    </source>
</evidence>
<dbReference type="GO" id="GO:0016020">
    <property type="term" value="C:membrane"/>
    <property type="evidence" value="ECO:0007669"/>
    <property type="project" value="UniProtKB-SubCell"/>
</dbReference>
<feature type="region of interest" description="Disordered" evidence="11">
    <location>
        <begin position="156"/>
        <end position="177"/>
    </location>
</feature>
<evidence type="ECO:0000256" key="9">
    <source>
        <dbReference type="ARBA" id="ARBA00048048"/>
    </source>
</evidence>
<evidence type="ECO:0000256" key="11">
    <source>
        <dbReference type="SAM" id="MobiDB-lite"/>
    </source>
</evidence>
<evidence type="ECO:0000256" key="2">
    <source>
        <dbReference type="ARBA" id="ARBA00022679"/>
    </source>
</evidence>
<comment type="similarity">
    <text evidence="10">Belongs to the DHHC palmitoyltransferase family.</text>
</comment>
<dbReference type="GO" id="GO:0019706">
    <property type="term" value="F:protein-cysteine S-palmitoyltransferase activity"/>
    <property type="evidence" value="ECO:0007669"/>
    <property type="project" value="UniProtKB-EC"/>
</dbReference>
<keyword evidence="14" id="KW-1185">Reference proteome</keyword>
<keyword evidence="2 10" id="KW-0808">Transferase</keyword>
<evidence type="ECO:0000313" key="13">
    <source>
        <dbReference type="EMBL" id="SPO39781.1"/>
    </source>
</evidence>
<dbReference type="OrthoDB" id="9909019at2759"/>
<keyword evidence="8 10" id="KW-0012">Acyltransferase</keyword>
<dbReference type="PANTHER" id="PTHR12246">
    <property type="entry name" value="PALMITOYLTRANSFERASE ZDHHC16"/>
    <property type="match status" value="1"/>
</dbReference>
<dbReference type="Pfam" id="PF01529">
    <property type="entry name" value="DHHC"/>
    <property type="match status" value="1"/>
</dbReference>
<gene>
    <name evidence="13" type="ORF">PSFLO_05262</name>
</gene>
<sequence length="453" mass="50025">MACDPNSPRASPLFRRLCDHLRWLPLVFVLSLLVYAYITLTLSLAIGYTILRTHSLVKALFQLLISTLLAGGAAWSFLVAVFRHPGSPSSNHVAASSSAQELAHAGTRPTHSASQQHGRDTRGDDHDDDNGDDHDEHSGLLAADDHDHDDAAASAPLLSAPLPGQPQLPARSGRQQLSDHLRLASSHHDLLPSSSSSAASNTDTTNIRAASDIWVKSSGESRWCAKCNAPKPDRCHHCSSCRRCVLRMDHHCPWLANRCIGLRNHKPFFLFLCYTALLCIYATQESARALVAYVGNEVDGYESSPITWAVLLFMGFIFGCTLAPFAGYHAYLILKNRTTLEAMEGSGRVRLRARHDPRREKVHDRLRRIADAASGGGGRRSQEGHAAPTEADRGSTSTSADPVWRSDEHLTREERRALKKANRLNVYDVGLRRNWRQVMGNDPWLWPVPIGEP</sequence>
<dbReference type="EMBL" id="OOIP01000016">
    <property type="protein sequence ID" value="SPO39781.1"/>
    <property type="molecule type" value="Genomic_DNA"/>
</dbReference>
<evidence type="ECO:0000256" key="4">
    <source>
        <dbReference type="ARBA" id="ARBA00022989"/>
    </source>
</evidence>
<organism evidence="13 14">
    <name type="scientific">Pseudozyma flocculosa</name>
    <dbReference type="NCBI Taxonomy" id="84751"/>
    <lineage>
        <taxon>Eukaryota</taxon>
        <taxon>Fungi</taxon>
        <taxon>Dikarya</taxon>
        <taxon>Basidiomycota</taxon>
        <taxon>Ustilaginomycotina</taxon>
        <taxon>Ustilaginomycetes</taxon>
        <taxon>Ustilaginales</taxon>
        <taxon>Ustilaginaceae</taxon>
        <taxon>Pseudozyma</taxon>
    </lineage>
</organism>
<keyword evidence="4 10" id="KW-1133">Transmembrane helix</keyword>
<reference evidence="13 14" key="1">
    <citation type="submission" date="2018-03" db="EMBL/GenBank/DDBJ databases">
        <authorList>
            <person name="Guldener U."/>
        </authorList>
    </citation>
    <scope>NUCLEOTIDE SEQUENCE [LARGE SCALE GENOMIC DNA]</scope>
    <source>
        <strain evidence="13 14">DAOM196992</strain>
    </source>
</reference>
<comment type="subcellular location">
    <subcellularLocation>
        <location evidence="1">Membrane</location>
        <topology evidence="1">Multi-pass membrane protein</topology>
    </subcellularLocation>
</comment>
<evidence type="ECO:0000256" key="1">
    <source>
        <dbReference type="ARBA" id="ARBA00004141"/>
    </source>
</evidence>
<protein>
    <recommendedName>
        <fullName evidence="10">Palmitoyltransferase</fullName>
        <ecNumber evidence="10">2.3.1.225</ecNumber>
    </recommendedName>
</protein>
<feature type="transmembrane region" description="Helical" evidence="10">
    <location>
        <begin position="268"/>
        <end position="294"/>
    </location>
</feature>
<dbReference type="PROSITE" id="PS50216">
    <property type="entry name" value="DHHC"/>
    <property type="match status" value="1"/>
</dbReference>
<evidence type="ECO:0000259" key="12">
    <source>
        <dbReference type="Pfam" id="PF01529"/>
    </source>
</evidence>
<feature type="transmembrane region" description="Helical" evidence="10">
    <location>
        <begin position="23"/>
        <end position="48"/>
    </location>
</feature>
<dbReference type="EC" id="2.3.1.225" evidence="10"/>
<keyword evidence="6" id="KW-0564">Palmitate</keyword>
<feature type="transmembrane region" description="Helical" evidence="10">
    <location>
        <begin position="306"/>
        <end position="334"/>
    </location>
</feature>
<accession>A0A5C3F8U6</accession>
<feature type="region of interest" description="Disordered" evidence="11">
    <location>
        <begin position="372"/>
        <end position="411"/>
    </location>
</feature>
<dbReference type="AlphaFoldDB" id="A0A5C3F8U6"/>
<name>A0A5C3F8U6_9BASI</name>
<feature type="compositionally biased region" description="Low complexity" evidence="11">
    <location>
        <begin position="89"/>
        <end position="99"/>
    </location>
</feature>